<gene>
    <name evidence="1" type="ORF">PAHAL_3G036200</name>
</gene>
<dbReference type="Gramene" id="PVH61454">
    <property type="protein sequence ID" value="PVH61454"/>
    <property type="gene ID" value="PAHAL_3G036200"/>
</dbReference>
<organism evidence="1">
    <name type="scientific">Panicum hallii</name>
    <dbReference type="NCBI Taxonomy" id="206008"/>
    <lineage>
        <taxon>Eukaryota</taxon>
        <taxon>Viridiplantae</taxon>
        <taxon>Streptophyta</taxon>
        <taxon>Embryophyta</taxon>
        <taxon>Tracheophyta</taxon>
        <taxon>Spermatophyta</taxon>
        <taxon>Magnoliopsida</taxon>
        <taxon>Liliopsida</taxon>
        <taxon>Poales</taxon>
        <taxon>Poaceae</taxon>
        <taxon>PACMAD clade</taxon>
        <taxon>Panicoideae</taxon>
        <taxon>Panicodae</taxon>
        <taxon>Paniceae</taxon>
        <taxon>Panicinae</taxon>
        <taxon>Panicum</taxon>
        <taxon>Panicum sect. Panicum</taxon>
    </lineage>
</organism>
<dbReference type="AlphaFoldDB" id="A0A2T8KH23"/>
<reference evidence="1" key="1">
    <citation type="submission" date="2018-04" db="EMBL/GenBank/DDBJ databases">
        <title>WGS assembly of Panicum hallii.</title>
        <authorList>
            <person name="Lovell J."/>
            <person name="Jenkins J."/>
            <person name="Lowry D."/>
            <person name="Mamidi S."/>
            <person name="Sreedasyam A."/>
            <person name="Weng X."/>
            <person name="Barry K."/>
            <person name="Bonette J."/>
            <person name="Campitelli B."/>
            <person name="Daum C."/>
            <person name="Gordon S."/>
            <person name="Gould B."/>
            <person name="Lipzen A."/>
            <person name="Macqueen A."/>
            <person name="Palacio-Mejia J."/>
            <person name="Plott C."/>
            <person name="Shakirov E."/>
            <person name="Shu S."/>
            <person name="Yoshinaga Y."/>
            <person name="Zane M."/>
            <person name="Rokhsar D."/>
            <person name="Grimwood J."/>
            <person name="Schmutz J."/>
            <person name="Juenger T."/>
        </authorList>
    </citation>
    <scope>NUCLEOTIDE SEQUENCE [LARGE SCALE GENOMIC DNA]</scope>
    <source>
        <strain evidence="1">FIL2</strain>
    </source>
</reference>
<sequence>MGRKQHLPQPRLARRDVDTYPSQLRRSHLYLVAQAPVYSKQPTTGIGVIKWPPLRLIAQPTKQASNGPNVKILISNRRKNGALVNNRKSYEATVLSLCLACNMD</sequence>
<name>A0A2T8KH23_9POAL</name>
<dbReference type="Proteomes" id="UP000243499">
    <property type="component" value="Chromosome 3"/>
</dbReference>
<proteinExistence type="predicted"/>
<protein>
    <submittedName>
        <fullName evidence="1">Uncharacterized protein</fullName>
    </submittedName>
</protein>
<dbReference type="EMBL" id="CM008048">
    <property type="protein sequence ID" value="PVH61454.1"/>
    <property type="molecule type" value="Genomic_DNA"/>
</dbReference>
<evidence type="ECO:0000313" key="1">
    <source>
        <dbReference type="EMBL" id="PVH61454.1"/>
    </source>
</evidence>
<accession>A0A2T8KH23</accession>